<evidence type="ECO:0000256" key="2">
    <source>
        <dbReference type="ARBA" id="ARBA00008156"/>
    </source>
</evidence>
<evidence type="ECO:0000259" key="6">
    <source>
        <dbReference type="Pfam" id="PF13360"/>
    </source>
</evidence>
<protein>
    <recommendedName>
        <fullName evidence="5 6">Pyrrolo-quinoline quinone repeat domain-containing protein</fullName>
    </recommendedName>
</protein>
<dbReference type="InterPro" id="IPR011047">
    <property type="entry name" value="Quinoprotein_ADH-like_sf"/>
</dbReference>
<sequence>MAPSRSVSKPFVMLATLSLLLVTAVSQPANWLNHGGDLHNRRFASNETKITPKTVSKLTLRWKFQAERDITATPAIYKGVVYFPSWDGFVYAVHASNGSLLWKQSLEKLTGIKAPGTVSAVNTTVARATPTIAEDEDLVIIGMYGPSVVVALRRDNGLLAWMTRLDNLTTTVITMSGTYYKGGFYVGVSSLEEGLGIGQCCILRGSFVKLDGKTGKIPWQTYMLPDNHGKIGEYAGAAIWGTSPPIDVSQNLIYIATGNLYSAPKRVTDCQARENNQTFPTHPDECIEPDNHSESFLALDLDTGKIKWYRQLGGYDVWFVACSNLSTPNCPPGPNPDADFGEAPMLLTVKINGAKRDIAVAVQKSGFAWALDRGTGEVIWMTEAGPGGVGGGGTWGAATDENVVYTNIANSEAKNFTLKPSNMISKAGGWVAMDAASGKVKWSTANPSNALASGPVTVGNGVLFAGSPSGTGPIYAMDATTGKIVWSFVTGATVFGGISVSDGCIYLGHGYTAGIGSFDPTHTPGKTLFAFCI</sequence>
<dbReference type="Gene3D" id="2.140.10.10">
    <property type="entry name" value="Quinoprotein alcohol dehydrogenase-like superfamily"/>
    <property type="match status" value="1"/>
</dbReference>
<comment type="cofactor">
    <cofactor evidence="1">
        <name>pyrroloquinoline quinone</name>
        <dbReference type="ChEBI" id="CHEBI:58442"/>
    </cofactor>
</comment>
<proteinExistence type="inferred from homology"/>
<reference evidence="7" key="1">
    <citation type="submission" date="2022-04" db="EMBL/GenBank/DDBJ databases">
        <title>Carnegiea gigantea Genome sequencing and assembly v2.</title>
        <authorList>
            <person name="Copetti D."/>
            <person name="Sanderson M.J."/>
            <person name="Burquez A."/>
            <person name="Wojciechowski M.F."/>
        </authorList>
    </citation>
    <scope>NUCLEOTIDE SEQUENCE</scope>
    <source>
        <strain evidence="7">SGP5-SGP5p</strain>
        <tissue evidence="7">Aerial part</tissue>
    </source>
</reference>
<evidence type="ECO:0000256" key="4">
    <source>
        <dbReference type="SAM" id="SignalP"/>
    </source>
</evidence>
<evidence type="ECO:0000259" key="5">
    <source>
        <dbReference type="Pfam" id="PF01011"/>
    </source>
</evidence>
<keyword evidence="4" id="KW-0732">Signal</keyword>
<dbReference type="Proteomes" id="UP001153076">
    <property type="component" value="Unassembled WGS sequence"/>
</dbReference>
<dbReference type="PANTHER" id="PTHR32303:SF10">
    <property type="entry name" value="OUTER MEMBRANE PROTEIN ASSEMBLY FACTOR BAMB"/>
    <property type="match status" value="1"/>
</dbReference>
<dbReference type="Pfam" id="PF01011">
    <property type="entry name" value="PQQ"/>
    <property type="match status" value="2"/>
</dbReference>
<feature type="signal peptide" evidence="4">
    <location>
        <begin position="1"/>
        <end position="26"/>
    </location>
</feature>
<keyword evidence="8" id="KW-1185">Reference proteome</keyword>
<evidence type="ECO:0000256" key="1">
    <source>
        <dbReference type="ARBA" id="ARBA00001931"/>
    </source>
</evidence>
<dbReference type="OrthoDB" id="416253at2759"/>
<keyword evidence="3" id="KW-0560">Oxidoreductase</keyword>
<comment type="similarity">
    <text evidence="2">Belongs to the bacterial PQQ dehydrogenase family.</text>
</comment>
<feature type="domain" description="Pyrrolo-quinoline quinone repeat" evidence="5">
    <location>
        <begin position="213"/>
        <end position="383"/>
    </location>
</feature>
<evidence type="ECO:0000313" key="8">
    <source>
        <dbReference type="Proteomes" id="UP001153076"/>
    </source>
</evidence>
<feature type="domain" description="Pyrrolo-quinoline quinone repeat" evidence="5">
    <location>
        <begin position="31"/>
        <end position="109"/>
    </location>
</feature>
<dbReference type="InterPro" id="IPR002372">
    <property type="entry name" value="PQQ_rpt_dom"/>
</dbReference>
<dbReference type="AlphaFoldDB" id="A0A9Q1JZ90"/>
<organism evidence="7 8">
    <name type="scientific">Carnegiea gigantea</name>
    <dbReference type="NCBI Taxonomy" id="171969"/>
    <lineage>
        <taxon>Eukaryota</taxon>
        <taxon>Viridiplantae</taxon>
        <taxon>Streptophyta</taxon>
        <taxon>Embryophyta</taxon>
        <taxon>Tracheophyta</taxon>
        <taxon>Spermatophyta</taxon>
        <taxon>Magnoliopsida</taxon>
        <taxon>eudicotyledons</taxon>
        <taxon>Gunneridae</taxon>
        <taxon>Pentapetalae</taxon>
        <taxon>Caryophyllales</taxon>
        <taxon>Cactineae</taxon>
        <taxon>Cactaceae</taxon>
        <taxon>Cactoideae</taxon>
        <taxon>Echinocereeae</taxon>
        <taxon>Carnegiea</taxon>
    </lineage>
</organism>
<evidence type="ECO:0000256" key="3">
    <source>
        <dbReference type="ARBA" id="ARBA00023002"/>
    </source>
</evidence>
<feature type="chain" id="PRO_5040260643" description="Pyrrolo-quinoline quinone repeat domain-containing protein" evidence="4">
    <location>
        <begin position="27"/>
        <end position="533"/>
    </location>
</feature>
<dbReference type="SMART" id="SM00564">
    <property type="entry name" value="PQQ"/>
    <property type="match status" value="5"/>
</dbReference>
<comment type="caution">
    <text evidence="7">The sequence shown here is derived from an EMBL/GenBank/DDBJ whole genome shotgun (WGS) entry which is preliminary data.</text>
</comment>
<dbReference type="SUPFAM" id="SSF50998">
    <property type="entry name" value="Quinoprotein alcohol dehydrogenase-like"/>
    <property type="match status" value="1"/>
</dbReference>
<gene>
    <name evidence="7" type="ORF">Cgig2_012591</name>
</gene>
<name>A0A9Q1JZ90_9CARY</name>
<dbReference type="EMBL" id="JAKOGI010000529">
    <property type="protein sequence ID" value="KAJ8433578.1"/>
    <property type="molecule type" value="Genomic_DNA"/>
</dbReference>
<dbReference type="InterPro" id="IPR018391">
    <property type="entry name" value="PQQ_b-propeller_rpt"/>
</dbReference>
<feature type="domain" description="Pyrrolo-quinoline quinone repeat" evidence="6">
    <location>
        <begin position="429"/>
        <end position="507"/>
    </location>
</feature>
<dbReference type="GO" id="GO:0016491">
    <property type="term" value="F:oxidoreductase activity"/>
    <property type="evidence" value="ECO:0007669"/>
    <property type="project" value="UniProtKB-KW"/>
</dbReference>
<evidence type="ECO:0000313" key="7">
    <source>
        <dbReference type="EMBL" id="KAJ8433578.1"/>
    </source>
</evidence>
<dbReference type="Pfam" id="PF13360">
    <property type="entry name" value="PQQ_2"/>
    <property type="match status" value="1"/>
</dbReference>
<accession>A0A9Q1JZ90</accession>
<dbReference type="PANTHER" id="PTHR32303">
    <property type="entry name" value="QUINOPROTEIN ALCOHOL DEHYDROGENASE (CYTOCHROME C)"/>
    <property type="match status" value="1"/>
</dbReference>